<protein>
    <submittedName>
        <fullName evidence="1">Uncharacterized protein</fullName>
    </submittedName>
</protein>
<dbReference type="Proteomes" id="UP001396334">
    <property type="component" value="Unassembled WGS sequence"/>
</dbReference>
<sequence>MNYGMHAPVFVFMCPLSLKVTWNRFYKSPLFYPVKQMSSSLQDKHFACVLICIQVDACMNQDGTMEMPIYDMPYRILCTVMHVRPKVERSTDEVFAYKLSTFTPRKLVHSSLVRNSLRLSCSKQKAGTDDASYSSPVFSSLLIDTQQLYSACCMVQLSSNLEVAQGSCKVKKIVTQIVEISVRVPKNAHQSRGRNRKAES</sequence>
<keyword evidence="2" id="KW-1185">Reference proteome</keyword>
<proteinExistence type="predicted"/>
<reference evidence="1 2" key="1">
    <citation type="journal article" date="2024" name="G3 (Bethesda)">
        <title>Genome assembly of Hibiscus sabdariffa L. provides insights into metabolisms of medicinal natural products.</title>
        <authorList>
            <person name="Kim T."/>
        </authorList>
    </citation>
    <scope>NUCLEOTIDE SEQUENCE [LARGE SCALE GENOMIC DNA]</scope>
    <source>
        <strain evidence="1">TK-2024</strain>
        <tissue evidence="1">Old leaves</tissue>
    </source>
</reference>
<evidence type="ECO:0000313" key="2">
    <source>
        <dbReference type="Proteomes" id="UP001396334"/>
    </source>
</evidence>
<organism evidence="1 2">
    <name type="scientific">Hibiscus sabdariffa</name>
    <name type="common">roselle</name>
    <dbReference type="NCBI Taxonomy" id="183260"/>
    <lineage>
        <taxon>Eukaryota</taxon>
        <taxon>Viridiplantae</taxon>
        <taxon>Streptophyta</taxon>
        <taxon>Embryophyta</taxon>
        <taxon>Tracheophyta</taxon>
        <taxon>Spermatophyta</taxon>
        <taxon>Magnoliopsida</taxon>
        <taxon>eudicotyledons</taxon>
        <taxon>Gunneridae</taxon>
        <taxon>Pentapetalae</taxon>
        <taxon>rosids</taxon>
        <taxon>malvids</taxon>
        <taxon>Malvales</taxon>
        <taxon>Malvaceae</taxon>
        <taxon>Malvoideae</taxon>
        <taxon>Hibiscus</taxon>
    </lineage>
</organism>
<dbReference type="EMBL" id="JBBPBN010000004">
    <property type="protein sequence ID" value="KAK9040866.1"/>
    <property type="molecule type" value="Genomic_DNA"/>
</dbReference>
<accession>A0ABR2TU48</accession>
<evidence type="ECO:0000313" key="1">
    <source>
        <dbReference type="EMBL" id="KAK9040866.1"/>
    </source>
</evidence>
<name>A0ABR2TU48_9ROSI</name>
<gene>
    <name evidence="1" type="ORF">V6N11_016002</name>
</gene>
<comment type="caution">
    <text evidence="1">The sequence shown here is derived from an EMBL/GenBank/DDBJ whole genome shotgun (WGS) entry which is preliminary data.</text>
</comment>